<dbReference type="EMBL" id="JAMYWD010000012">
    <property type="protein sequence ID" value="KAJ4953467.1"/>
    <property type="molecule type" value="Genomic_DNA"/>
</dbReference>
<dbReference type="AlphaFoldDB" id="A0A9Q0GSS5"/>
<feature type="transmembrane region" description="Helical" evidence="1">
    <location>
        <begin position="70"/>
        <end position="91"/>
    </location>
</feature>
<feature type="transmembrane region" description="Helical" evidence="1">
    <location>
        <begin position="12"/>
        <end position="40"/>
    </location>
</feature>
<comment type="caution">
    <text evidence="2">The sequence shown here is derived from an EMBL/GenBank/DDBJ whole genome shotgun (WGS) entry which is preliminary data.</text>
</comment>
<keyword evidence="1" id="KW-0472">Membrane</keyword>
<gene>
    <name evidence="2" type="ORF">NE237_030299</name>
</gene>
<reference evidence="2" key="1">
    <citation type="journal article" date="2023" name="Plant J.">
        <title>The genome of the king protea, Protea cynaroides.</title>
        <authorList>
            <person name="Chang J."/>
            <person name="Duong T.A."/>
            <person name="Schoeman C."/>
            <person name="Ma X."/>
            <person name="Roodt D."/>
            <person name="Barker N."/>
            <person name="Li Z."/>
            <person name="Van de Peer Y."/>
            <person name="Mizrachi E."/>
        </authorList>
    </citation>
    <scope>NUCLEOTIDE SEQUENCE</scope>
    <source>
        <tissue evidence="2">Young leaves</tissue>
    </source>
</reference>
<dbReference type="Proteomes" id="UP001141806">
    <property type="component" value="Unassembled WGS sequence"/>
</dbReference>
<accession>A0A9Q0GSS5</accession>
<protein>
    <submittedName>
        <fullName evidence="2">Uncharacterized protein</fullName>
    </submittedName>
</protein>
<proteinExistence type="predicted"/>
<keyword evidence="3" id="KW-1185">Reference proteome</keyword>
<sequence>MYLVILFLNRKLCFLSILLSWPMCLAMGSPVVVVALLFFLDILHFEKGDTMRSMFHENELCLMWSIRADWALILTIVYAALLLLTIIMLCVQVFSSNRYSTWVFPKRWWFESIKIHLFSYILNSCGMDANDNYKEKKRVFLQNLS</sequence>
<organism evidence="2 3">
    <name type="scientific">Protea cynaroides</name>
    <dbReference type="NCBI Taxonomy" id="273540"/>
    <lineage>
        <taxon>Eukaryota</taxon>
        <taxon>Viridiplantae</taxon>
        <taxon>Streptophyta</taxon>
        <taxon>Embryophyta</taxon>
        <taxon>Tracheophyta</taxon>
        <taxon>Spermatophyta</taxon>
        <taxon>Magnoliopsida</taxon>
        <taxon>Proteales</taxon>
        <taxon>Proteaceae</taxon>
        <taxon>Protea</taxon>
    </lineage>
</organism>
<evidence type="ECO:0000256" key="1">
    <source>
        <dbReference type="SAM" id="Phobius"/>
    </source>
</evidence>
<evidence type="ECO:0000313" key="3">
    <source>
        <dbReference type="Proteomes" id="UP001141806"/>
    </source>
</evidence>
<name>A0A9Q0GSS5_9MAGN</name>
<keyword evidence="1" id="KW-1133">Transmembrane helix</keyword>
<keyword evidence="1" id="KW-0812">Transmembrane</keyword>
<evidence type="ECO:0000313" key="2">
    <source>
        <dbReference type="EMBL" id="KAJ4953467.1"/>
    </source>
</evidence>